<organism evidence="3 4">
    <name type="scientific">Frigidibacter albus</name>
    <dbReference type="NCBI Taxonomy" id="1465486"/>
    <lineage>
        <taxon>Bacteria</taxon>
        <taxon>Pseudomonadati</taxon>
        <taxon>Pseudomonadota</taxon>
        <taxon>Alphaproteobacteria</taxon>
        <taxon>Rhodobacterales</taxon>
        <taxon>Paracoccaceae</taxon>
        <taxon>Frigidibacter</taxon>
    </lineage>
</organism>
<dbReference type="Proteomes" id="UP000477083">
    <property type="component" value="Unassembled WGS sequence"/>
</dbReference>
<reference evidence="3 4" key="1">
    <citation type="submission" date="2020-01" db="EMBL/GenBank/DDBJ databases">
        <title>Frigidibacter albus SP32T (=CGMCC 1.13995T).</title>
        <authorList>
            <person name="Liao X."/>
        </authorList>
    </citation>
    <scope>NUCLEOTIDE SEQUENCE [LARGE SCALE GENOMIC DNA]</scope>
    <source>
        <strain evidence="3 4">SP32</strain>
    </source>
</reference>
<dbReference type="GO" id="GO:0004672">
    <property type="term" value="F:protein kinase activity"/>
    <property type="evidence" value="ECO:0007669"/>
    <property type="project" value="UniProtKB-ARBA"/>
</dbReference>
<dbReference type="RefSeq" id="WP_161346289.1">
    <property type="nucleotide sequence ID" value="NZ_BMGW01000006.1"/>
</dbReference>
<dbReference type="InterPro" id="IPR036641">
    <property type="entry name" value="HPT_dom_sf"/>
</dbReference>
<dbReference type="GO" id="GO:0000160">
    <property type="term" value="P:phosphorelay signal transduction system"/>
    <property type="evidence" value="ECO:0007669"/>
    <property type="project" value="UniProtKB-KW"/>
</dbReference>
<evidence type="ECO:0000313" key="3">
    <source>
        <dbReference type="EMBL" id="MZQ89570.1"/>
    </source>
</evidence>
<keyword evidence="4" id="KW-1185">Reference proteome</keyword>
<evidence type="ECO:0000313" key="4">
    <source>
        <dbReference type="Proteomes" id="UP000477083"/>
    </source>
</evidence>
<protein>
    <submittedName>
        <fullName evidence="3">Hpt domain-containing protein</fullName>
    </submittedName>
</protein>
<dbReference type="Pfam" id="PF01627">
    <property type="entry name" value="Hpt"/>
    <property type="match status" value="1"/>
</dbReference>
<gene>
    <name evidence="3" type="ORF">GS660_10750</name>
</gene>
<dbReference type="SUPFAM" id="SSF47226">
    <property type="entry name" value="Histidine-containing phosphotransfer domain, HPT domain"/>
    <property type="match status" value="1"/>
</dbReference>
<evidence type="ECO:0000259" key="2">
    <source>
        <dbReference type="Pfam" id="PF01627"/>
    </source>
</evidence>
<dbReference type="EMBL" id="WWNR01000006">
    <property type="protein sequence ID" value="MZQ89570.1"/>
    <property type="molecule type" value="Genomic_DNA"/>
</dbReference>
<feature type="domain" description="HPt" evidence="2">
    <location>
        <begin position="21"/>
        <end position="95"/>
    </location>
</feature>
<name>A0A6L8VK54_9RHOB</name>
<evidence type="ECO:0000256" key="1">
    <source>
        <dbReference type="ARBA" id="ARBA00023012"/>
    </source>
</evidence>
<comment type="caution">
    <text evidence="3">The sequence shown here is derived from an EMBL/GenBank/DDBJ whole genome shotgun (WGS) entry which is preliminary data.</text>
</comment>
<dbReference type="AlphaFoldDB" id="A0A6L8VK54"/>
<dbReference type="InterPro" id="IPR008207">
    <property type="entry name" value="Sig_transdc_His_kin_Hpt_dom"/>
</dbReference>
<proteinExistence type="predicted"/>
<sequence>MIDWDRVVELRSEIGEDGFGEVVDLFLDEVEGVVMRLGTAPNPEKFEDDLHFLKGSAWNLGFAAFGALCQDGERKAAAGRGAEIDIAAILACYGASRQEFMARLGEFCSTEGRSAAA</sequence>
<dbReference type="Gene3D" id="1.20.120.160">
    <property type="entry name" value="HPT domain"/>
    <property type="match status" value="1"/>
</dbReference>
<dbReference type="OrthoDB" id="7867809at2"/>
<keyword evidence="1" id="KW-0902">Two-component regulatory system</keyword>
<accession>A0A6L8VK54</accession>